<evidence type="ECO:0000313" key="2">
    <source>
        <dbReference type="Proteomes" id="UP000732619"/>
    </source>
</evidence>
<dbReference type="EMBL" id="SUTG01000031">
    <property type="protein sequence ID" value="MBE6512827.1"/>
    <property type="molecule type" value="Genomic_DNA"/>
</dbReference>
<name>A0A8T3VQ18_METOL</name>
<organism evidence="1 2">
    <name type="scientific">Methanobrevibacter olleyae</name>
    <dbReference type="NCBI Taxonomy" id="294671"/>
    <lineage>
        <taxon>Archaea</taxon>
        <taxon>Methanobacteriati</taxon>
        <taxon>Methanobacteriota</taxon>
        <taxon>Methanomada group</taxon>
        <taxon>Methanobacteria</taxon>
        <taxon>Methanobacteriales</taxon>
        <taxon>Methanobacteriaceae</taxon>
        <taxon>Methanobrevibacter</taxon>
    </lineage>
</organism>
<dbReference type="InterPro" id="IPR029058">
    <property type="entry name" value="AB_hydrolase_fold"/>
</dbReference>
<dbReference type="AlphaFoldDB" id="A0A8T3VQ18"/>
<reference evidence="1" key="1">
    <citation type="submission" date="2019-04" db="EMBL/GenBank/DDBJ databases">
        <title>Evolution of Biomass-Degrading Anaerobic Consortia Revealed by Metagenomics.</title>
        <authorList>
            <person name="Peng X."/>
        </authorList>
    </citation>
    <scope>NUCLEOTIDE SEQUENCE</scope>
    <source>
        <strain evidence="1">SIG14</strain>
    </source>
</reference>
<sequence length="600" mass="65768">MKRTNKLILLIAVVIAMLTLFVAASEMGLLTDTNNYKVNLTELNDELTIDMSNWEYDEENNIYYQIGLVYCSDPETTEYESLGIYVPGDYFNSDQNANGTYTCTVIDGHVGNFSASNAPIVMPINTAGYSAHKAPTSYNANEVKEYTDAGFIYVNAGCRGRENGENYSGGAPWGVTDLKAVVLYLKFNDDTLPGDSGRIFSFGHSGGGAQSAILGASGDSELYTPYLESIGAALIDRNGNKLSDSICGAMCWCPITSLDTADEAYEWTMGQYSTDGTRGSGTWTGALSDDLASAYAEYINDLGLRSPDGKPLSLEKSEDGIYTSGSYYDYMLKTVEDSLNNFLNETSFPYSPSSSGGMDMGPVPEGVSLSSDVTESSSGTYRTPQEYIDSLNGDEEWIIYNSSTNTAKITSIEAFVKHCKSPSKDVGAFDDLGRDQAENELFGTDKHDSLHFDSIMANVLKQNSDNYSAFADYDSSKASSYANDLKELDKLNYTTLNRSNMYNPLYYVSPYYDGVGSSHPAKYWRINAGIEQTDTSFTVETNLALALMQVGDVDSVEFNEVWGQGHSQAERTGSANGNFINWVNECMSNESDLFLFDYFK</sequence>
<evidence type="ECO:0000313" key="1">
    <source>
        <dbReference type="EMBL" id="MBE6512827.1"/>
    </source>
</evidence>
<comment type="caution">
    <text evidence="1">The sequence shown here is derived from an EMBL/GenBank/DDBJ whole genome shotgun (WGS) entry which is preliminary data.</text>
</comment>
<dbReference type="Proteomes" id="UP000732619">
    <property type="component" value="Unassembled WGS sequence"/>
</dbReference>
<protein>
    <submittedName>
        <fullName evidence="1">Esterase</fullName>
    </submittedName>
</protein>
<gene>
    <name evidence="1" type="ORF">E7Z75_06770</name>
</gene>
<accession>A0A8T3VQ18</accession>
<dbReference type="SUPFAM" id="SSF53474">
    <property type="entry name" value="alpha/beta-Hydrolases"/>
    <property type="match status" value="1"/>
</dbReference>
<proteinExistence type="predicted"/>
<dbReference type="Gene3D" id="3.40.50.1820">
    <property type="entry name" value="alpha/beta hydrolase"/>
    <property type="match status" value="1"/>
</dbReference>